<dbReference type="PANTHER" id="PTHR42941:SF1">
    <property type="entry name" value="SLL1037 PROTEIN"/>
    <property type="match status" value="1"/>
</dbReference>
<name>A0A516H2R8_9PROT</name>
<dbReference type="NCBIfam" id="TIGR02122">
    <property type="entry name" value="TRAP_TAXI"/>
    <property type="match status" value="1"/>
</dbReference>
<evidence type="ECO:0000313" key="2">
    <source>
        <dbReference type="EMBL" id="QDO98059.1"/>
    </source>
</evidence>
<evidence type="ECO:0000313" key="3">
    <source>
        <dbReference type="Proteomes" id="UP000317496"/>
    </source>
</evidence>
<gene>
    <name evidence="2" type="ORF">FNB15_12610</name>
</gene>
<dbReference type="CDD" id="cd13569">
    <property type="entry name" value="PBP2_TAXI_TRAP_like_1"/>
    <property type="match status" value="1"/>
</dbReference>
<dbReference type="Proteomes" id="UP000317496">
    <property type="component" value="Chromosome"/>
</dbReference>
<dbReference type="KEGG" id="fer:FNB15_12610"/>
<dbReference type="OrthoDB" id="8477520at2"/>
<dbReference type="InterPro" id="IPR011852">
    <property type="entry name" value="TRAP_TAXI"/>
</dbReference>
<dbReference type="AlphaFoldDB" id="A0A516H2R8"/>
<evidence type="ECO:0000256" key="1">
    <source>
        <dbReference type="SAM" id="SignalP"/>
    </source>
</evidence>
<organism evidence="2 3">
    <name type="scientific">Ferrovibrio terrae</name>
    <dbReference type="NCBI Taxonomy" id="2594003"/>
    <lineage>
        <taxon>Bacteria</taxon>
        <taxon>Pseudomonadati</taxon>
        <taxon>Pseudomonadota</taxon>
        <taxon>Alphaproteobacteria</taxon>
        <taxon>Rhodospirillales</taxon>
        <taxon>Rhodospirillaceae</taxon>
        <taxon>Ferrovibrio</taxon>
    </lineage>
</organism>
<keyword evidence="1" id="KW-0732">Signal</keyword>
<feature type="signal peptide" evidence="1">
    <location>
        <begin position="1"/>
        <end position="25"/>
    </location>
</feature>
<dbReference type="Pfam" id="PF16868">
    <property type="entry name" value="NMT1_3"/>
    <property type="match status" value="1"/>
</dbReference>
<accession>A0A516H2R8</accession>
<protein>
    <submittedName>
        <fullName evidence="2">TAXI family TRAP transporter solute-binding subunit</fullName>
    </submittedName>
</protein>
<sequence>MKRLMIGAALAGLVFAAVGATDALAQSKNLSIVTGGTGGVYYPLGGGLANLLTKHVPGWQATAEVTGGSVDNLKLVGAKRADIGFSMADASLDASRGEDKFKGNAINHRTLGVLYPNVMHVVTTEASGVTTLAGLKGKRVSTGSPGSATEVMAFRVLEAAGLDKDKDIKRERLGAAESTNAVKDNKIDAYFWVGGVPTSAVTDLGATPGVKLKLIDHSDVVKKMNDKYGPLYATGQIPAGAYPGQTAPNAMSSVWNILFVADTMDETTAYNITKTIFEKRDEWAQVHAEAKNVKLENQKRENTPVPFHPGAIKYLAEKGIKIDPK</sequence>
<dbReference type="SUPFAM" id="SSF53850">
    <property type="entry name" value="Periplasmic binding protein-like II"/>
    <property type="match status" value="1"/>
</dbReference>
<keyword evidence="3" id="KW-1185">Reference proteome</keyword>
<dbReference type="RefSeq" id="WP_144069040.1">
    <property type="nucleotide sequence ID" value="NZ_CP041636.1"/>
</dbReference>
<dbReference type="Gene3D" id="3.40.190.10">
    <property type="entry name" value="Periplasmic binding protein-like II"/>
    <property type="match status" value="2"/>
</dbReference>
<feature type="chain" id="PRO_5022205709" evidence="1">
    <location>
        <begin position="26"/>
        <end position="325"/>
    </location>
</feature>
<dbReference type="EMBL" id="CP041636">
    <property type="protein sequence ID" value="QDO98059.1"/>
    <property type="molecule type" value="Genomic_DNA"/>
</dbReference>
<reference evidence="2 3" key="1">
    <citation type="submission" date="2019-07" db="EMBL/GenBank/DDBJ databases">
        <title>Genome sequencing for Ferrovibrio sp. K5.</title>
        <authorList>
            <person name="Park S.-J."/>
        </authorList>
    </citation>
    <scope>NUCLEOTIDE SEQUENCE [LARGE SCALE GENOMIC DNA]</scope>
    <source>
        <strain evidence="2 3">K5</strain>
    </source>
</reference>
<dbReference type="PANTHER" id="PTHR42941">
    <property type="entry name" value="SLL1037 PROTEIN"/>
    <property type="match status" value="1"/>
</dbReference>
<proteinExistence type="predicted"/>